<gene>
    <name evidence="1" type="ORF">GA0061080_106714</name>
</gene>
<accession>A0A1C4DCS1</accession>
<evidence type="ECO:0000313" key="2">
    <source>
        <dbReference type="Proteomes" id="UP000199698"/>
    </source>
</evidence>
<keyword evidence="2" id="KW-1185">Reference proteome</keyword>
<reference evidence="2" key="1">
    <citation type="submission" date="2016-08" db="EMBL/GenBank/DDBJ databases">
        <authorList>
            <person name="Varghese N."/>
            <person name="Submissions Spin"/>
        </authorList>
    </citation>
    <scope>NUCLEOTIDE SEQUENCE [LARGE SCALE GENOMIC DNA]</scope>
    <source>
        <strain evidence="2">R-53144</strain>
    </source>
</reference>
<dbReference type="STRING" id="1798183.GA0061080_106714"/>
<organism evidence="1 2">
    <name type="scientific">Gilliamella intestini</name>
    <dbReference type="NCBI Taxonomy" id="1798183"/>
    <lineage>
        <taxon>Bacteria</taxon>
        <taxon>Pseudomonadati</taxon>
        <taxon>Pseudomonadota</taxon>
        <taxon>Gammaproteobacteria</taxon>
        <taxon>Orbales</taxon>
        <taxon>Orbaceae</taxon>
        <taxon>Gilliamella</taxon>
    </lineage>
</organism>
<dbReference type="RefSeq" id="WP_091125780.1">
    <property type="nucleotide sequence ID" value="NZ_FMBA01000067.1"/>
</dbReference>
<dbReference type="OrthoDB" id="1099791at2"/>
<dbReference type="SUPFAM" id="SSF109604">
    <property type="entry name" value="HD-domain/PDEase-like"/>
    <property type="match status" value="1"/>
</dbReference>
<dbReference type="AlphaFoldDB" id="A0A1C4DCS1"/>
<dbReference type="Proteomes" id="UP000199698">
    <property type="component" value="Unassembled WGS sequence"/>
</dbReference>
<dbReference type="EMBL" id="FMBA01000067">
    <property type="protein sequence ID" value="SCC29020.1"/>
    <property type="molecule type" value="Genomic_DNA"/>
</dbReference>
<name>A0A1C4DCS1_9GAMM</name>
<proteinExistence type="predicted"/>
<evidence type="ECO:0000313" key="1">
    <source>
        <dbReference type="EMBL" id="SCC29020.1"/>
    </source>
</evidence>
<evidence type="ECO:0008006" key="3">
    <source>
        <dbReference type="Google" id="ProtNLM"/>
    </source>
</evidence>
<protein>
    <recommendedName>
        <fullName evidence="3">HD domain-containing protein</fullName>
    </recommendedName>
</protein>
<sequence length="174" mass="20222">MTWITTHSGLHFDYQNPIVDSICIEDIAKGLSHECRYTGQLDRFYSVAQHSVECSYVVADKFKLEALLHDAVEAYCKDIPSPLKKLLPDYRLVEDKVDQVIRQKFNLPLTISPEVKQADLILLATEHRDIANDGKEWPMLKDIPLLERKIEPVPSGVAYNRFMRRFYELIKQEM</sequence>
<dbReference type="Gene3D" id="1.10.3210.10">
    <property type="entry name" value="Hypothetical protein af1432"/>
    <property type="match status" value="1"/>
</dbReference>